<dbReference type="EMBL" id="JANBUO010000039">
    <property type="protein sequence ID" value="KAJ2808561.1"/>
    <property type="molecule type" value="Genomic_DNA"/>
</dbReference>
<evidence type="ECO:0000313" key="3">
    <source>
        <dbReference type="Proteomes" id="UP001140094"/>
    </source>
</evidence>
<keyword evidence="3" id="KW-1185">Reference proteome</keyword>
<accession>A0A9W8I5J1</accession>
<feature type="non-terminal residue" evidence="2">
    <location>
        <position position="73"/>
    </location>
</feature>
<dbReference type="Proteomes" id="UP001140094">
    <property type="component" value="Unassembled WGS sequence"/>
</dbReference>
<evidence type="ECO:0000313" key="2">
    <source>
        <dbReference type="EMBL" id="KAJ2808561.1"/>
    </source>
</evidence>
<name>A0A9W8I5J1_9FUNG</name>
<comment type="caution">
    <text evidence="2">The sequence shown here is derived from an EMBL/GenBank/DDBJ whole genome shotgun (WGS) entry which is preliminary data.</text>
</comment>
<feature type="compositionally biased region" description="Low complexity" evidence="1">
    <location>
        <begin position="40"/>
        <end position="55"/>
    </location>
</feature>
<evidence type="ECO:0000256" key="1">
    <source>
        <dbReference type="SAM" id="MobiDB-lite"/>
    </source>
</evidence>
<feature type="compositionally biased region" description="Polar residues" evidence="1">
    <location>
        <begin position="56"/>
        <end position="73"/>
    </location>
</feature>
<proteinExistence type="predicted"/>
<feature type="region of interest" description="Disordered" evidence="1">
    <location>
        <begin position="21"/>
        <end position="73"/>
    </location>
</feature>
<organism evidence="2 3">
    <name type="scientific">Coemansia guatemalensis</name>
    <dbReference type="NCBI Taxonomy" id="2761395"/>
    <lineage>
        <taxon>Eukaryota</taxon>
        <taxon>Fungi</taxon>
        <taxon>Fungi incertae sedis</taxon>
        <taxon>Zoopagomycota</taxon>
        <taxon>Kickxellomycotina</taxon>
        <taxon>Kickxellomycetes</taxon>
        <taxon>Kickxellales</taxon>
        <taxon>Kickxellaceae</taxon>
        <taxon>Coemansia</taxon>
    </lineage>
</organism>
<gene>
    <name evidence="2" type="ORF">H4R20_000810</name>
</gene>
<sequence>MEKICKYFDCINTIECKPKWAQQGNASASNASRKKKMKHSNGSGAQSNGNASGTNVANTSCSSVPSTGHNASP</sequence>
<reference evidence="2" key="1">
    <citation type="submission" date="2022-07" db="EMBL/GenBank/DDBJ databases">
        <title>Phylogenomic reconstructions and comparative analyses of Kickxellomycotina fungi.</title>
        <authorList>
            <person name="Reynolds N.K."/>
            <person name="Stajich J.E."/>
            <person name="Barry K."/>
            <person name="Grigoriev I.V."/>
            <person name="Crous P."/>
            <person name="Smith M.E."/>
        </authorList>
    </citation>
    <scope>NUCLEOTIDE SEQUENCE</scope>
    <source>
        <strain evidence="2">NRRL 1565</strain>
    </source>
</reference>
<protein>
    <submittedName>
        <fullName evidence="2">Uncharacterized protein</fullName>
    </submittedName>
</protein>
<dbReference type="AlphaFoldDB" id="A0A9W8I5J1"/>